<organism evidence="1">
    <name type="scientific">bioreactor metagenome</name>
    <dbReference type="NCBI Taxonomy" id="1076179"/>
    <lineage>
        <taxon>unclassified sequences</taxon>
        <taxon>metagenomes</taxon>
        <taxon>ecological metagenomes</taxon>
    </lineage>
</organism>
<protein>
    <submittedName>
        <fullName evidence="1">Uncharacterized protein</fullName>
    </submittedName>
</protein>
<dbReference type="EMBL" id="VSSQ01099944">
    <property type="protein sequence ID" value="MPN42299.1"/>
    <property type="molecule type" value="Genomic_DNA"/>
</dbReference>
<name>A0A645HVS7_9ZZZZ</name>
<sequence length="52" mass="5771">MADPEHGAAVGFFPGDTIDHIVREVEVLRRVHPIIAGEILIRGKLGTDEFFK</sequence>
<accession>A0A645HVS7</accession>
<proteinExistence type="predicted"/>
<gene>
    <name evidence="1" type="ORF">SDC9_189856</name>
</gene>
<reference evidence="1" key="1">
    <citation type="submission" date="2019-08" db="EMBL/GenBank/DDBJ databases">
        <authorList>
            <person name="Kucharzyk K."/>
            <person name="Murdoch R.W."/>
            <person name="Higgins S."/>
            <person name="Loffler F."/>
        </authorList>
    </citation>
    <scope>NUCLEOTIDE SEQUENCE</scope>
</reference>
<comment type="caution">
    <text evidence="1">The sequence shown here is derived from an EMBL/GenBank/DDBJ whole genome shotgun (WGS) entry which is preliminary data.</text>
</comment>
<evidence type="ECO:0000313" key="1">
    <source>
        <dbReference type="EMBL" id="MPN42299.1"/>
    </source>
</evidence>
<dbReference type="AlphaFoldDB" id="A0A645HVS7"/>